<dbReference type="RefSeq" id="WP_054018134.1">
    <property type="nucleotide sequence ID" value="NZ_BBYR01000005.1"/>
</dbReference>
<reference evidence="2 3" key="2">
    <citation type="journal article" date="2016" name="Science">
        <title>A bacterium that degrades and assimilates poly(ethylene terephthalate).</title>
        <authorList>
            <person name="Yoshida S."/>
            <person name="Hiraga K."/>
            <person name="Takehana T."/>
            <person name="Taniguchi I."/>
            <person name="Yamaji H."/>
            <person name="Maeda Y."/>
            <person name="Toyohara K."/>
            <person name="Miyamoto K."/>
            <person name="Kimura Y."/>
            <person name="Oda K."/>
        </authorList>
    </citation>
    <scope>NUCLEOTIDE SEQUENCE [LARGE SCALE GENOMIC DNA]</scope>
    <source>
        <strain evidence="3">NBRC 110686 / TISTR 2288 / 201-F6</strain>
    </source>
</reference>
<feature type="region of interest" description="Disordered" evidence="1">
    <location>
        <begin position="1"/>
        <end position="24"/>
    </location>
</feature>
<keyword evidence="3" id="KW-1185">Reference proteome</keyword>
<dbReference type="STRING" id="1547922.ISF6_3400"/>
<name>A0A0K8NUM6_PISS1</name>
<organism evidence="2 3">
    <name type="scientific">Piscinibacter sakaiensis</name>
    <name type="common">Ideonella sakaiensis</name>
    <dbReference type="NCBI Taxonomy" id="1547922"/>
    <lineage>
        <taxon>Bacteria</taxon>
        <taxon>Pseudomonadati</taxon>
        <taxon>Pseudomonadota</taxon>
        <taxon>Betaproteobacteria</taxon>
        <taxon>Burkholderiales</taxon>
        <taxon>Sphaerotilaceae</taxon>
        <taxon>Piscinibacter</taxon>
    </lineage>
</organism>
<dbReference type="AlphaFoldDB" id="A0A0K8NUM6"/>
<evidence type="ECO:0000256" key="1">
    <source>
        <dbReference type="SAM" id="MobiDB-lite"/>
    </source>
</evidence>
<reference evidence="3" key="1">
    <citation type="submission" date="2015-07" db="EMBL/GenBank/DDBJ databases">
        <title>Discovery of a poly(ethylene terephthalate assimilation.</title>
        <authorList>
            <person name="Yoshida S."/>
            <person name="Hiraga K."/>
            <person name="Takehana T."/>
            <person name="Taniguchi I."/>
            <person name="Yamaji H."/>
            <person name="Maeda Y."/>
            <person name="Toyohara K."/>
            <person name="Miyamoto K."/>
            <person name="Kimura Y."/>
            <person name="Oda K."/>
        </authorList>
    </citation>
    <scope>NUCLEOTIDE SEQUENCE [LARGE SCALE GENOMIC DNA]</scope>
    <source>
        <strain evidence="3">NBRC 110686 / TISTR 2288 / 201-F6</strain>
    </source>
</reference>
<comment type="caution">
    <text evidence="2">The sequence shown here is derived from an EMBL/GenBank/DDBJ whole genome shotgun (WGS) entry which is preliminary data.</text>
</comment>
<dbReference type="EMBL" id="BBYR01000005">
    <property type="protein sequence ID" value="GAP33974.1"/>
    <property type="molecule type" value="Genomic_DNA"/>
</dbReference>
<accession>A0A0K8NUM6</accession>
<evidence type="ECO:0000313" key="3">
    <source>
        <dbReference type="Proteomes" id="UP000037660"/>
    </source>
</evidence>
<dbReference type="OrthoDB" id="9155664at2"/>
<proteinExistence type="predicted"/>
<gene>
    <name evidence="2" type="ORF">ISF6_3400</name>
</gene>
<evidence type="ECO:0000313" key="2">
    <source>
        <dbReference type="EMBL" id="GAP33974.1"/>
    </source>
</evidence>
<protein>
    <submittedName>
        <fullName evidence="2">Uncharacterized protein</fullName>
    </submittedName>
</protein>
<sequence>MTELTDSVGDHWVPACGGTERPTRTRTGRTLLYMWNTTQGEHAYYDCERDIFLTDDEARAALALD</sequence>
<dbReference type="Proteomes" id="UP000037660">
    <property type="component" value="Unassembled WGS sequence"/>
</dbReference>